<dbReference type="AlphaFoldDB" id="A0A9Y2B872"/>
<feature type="transmembrane region" description="Helical" evidence="1">
    <location>
        <begin position="64"/>
        <end position="84"/>
    </location>
</feature>
<evidence type="ECO:0000256" key="1">
    <source>
        <dbReference type="SAM" id="Phobius"/>
    </source>
</evidence>
<reference evidence="2 3" key="1">
    <citation type="submission" date="2023-06" db="EMBL/GenBank/DDBJ databases">
        <title>Altererythrobacter rubellus NBRC 112769 genome.</title>
        <authorList>
            <person name="Zhang K."/>
        </authorList>
    </citation>
    <scope>NUCLEOTIDE SEQUENCE [LARGE SCALE GENOMIC DNA]</scope>
    <source>
        <strain evidence="2 3">NBRC 112769</strain>
    </source>
</reference>
<feature type="transmembrane region" description="Helical" evidence="1">
    <location>
        <begin position="162"/>
        <end position="183"/>
    </location>
</feature>
<proteinExistence type="predicted"/>
<protein>
    <submittedName>
        <fullName evidence="2">Uncharacterized protein</fullName>
    </submittedName>
</protein>
<dbReference type="Proteomes" id="UP001231445">
    <property type="component" value="Chromosome"/>
</dbReference>
<keyword evidence="1" id="KW-0812">Transmembrane</keyword>
<feature type="transmembrane region" description="Helical" evidence="1">
    <location>
        <begin position="130"/>
        <end position="150"/>
    </location>
</feature>
<gene>
    <name evidence="2" type="ORF">QQX03_00405</name>
</gene>
<evidence type="ECO:0000313" key="3">
    <source>
        <dbReference type="Proteomes" id="UP001231445"/>
    </source>
</evidence>
<dbReference type="RefSeq" id="WP_285975924.1">
    <property type="nucleotide sequence ID" value="NZ_CP127221.1"/>
</dbReference>
<accession>A0A9Y2B872</accession>
<evidence type="ECO:0000313" key="2">
    <source>
        <dbReference type="EMBL" id="WIW95609.1"/>
    </source>
</evidence>
<organism evidence="2 3">
    <name type="scientific">Altererythrobacter rubellus</name>
    <dbReference type="NCBI Taxonomy" id="2173831"/>
    <lineage>
        <taxon>Bacteria</taxon>
        <taxon>Pseudomonadati</taxon>
        <taxon>Pseudomonadota</taxon>
        <taxon>Alphaproteobacteria</taxon>
        <taxon>Sphingomonadales</taxon>
        <taxon>Erythrobacteraceae</taxon>
        <taxon>Altererythrobacter</taxon>
    </lineage>
</organism>
<keyword evidence="3" id="KW-1185">Reference proteome</keyword>
<dbReference type="EMBL" id="CP127221">
    <property type="protein sequence ID" value="WIW95609.1"/>
    <property type="molecule type" value="Genomic_DNA"/>
</dbReference>
<keyword evidence="1" id="KW-1133">Transmembrane helix</keyword>
<feature type="transmembrane region" description="Helical" evidence="1">
    <location>
        <begin position="36"/>
        <end position="57"/>
    </location>
</feature>
<dbReference type="KEGG" id="arue:QQX03_00405"/>
<keyword evidence="1" id="KW-0472">Membrane</keyword>
<name>A0A9Y2B872_9SPHN</name>
<sequence length="187" mass="19313">MDLPLIIMLACFLATMGGGAQQIVSGLAGTLPNSPILPSLVVLTSVLTAFTMAYLGFWLSAHFIGLPCALLVAGGLLLAAITLFRSEPFVPIREPTRSIGAIFMALSGKQALDAPRWLAFAAGAAITEPLGIALGVTFGSAAALLSAWIAPEMGRHTSKLCILRIVLAMLALAVAAFVLWVGIAAGR</sequence>